<comment type="similarity">
    <text evidence="1 3">Belongs to the short-chain dehydrogenases/reductases (SDR) family.</text>
</comment>
<comment type="caution">
    <text evidence="4">The sequence shown here is derived from an EMBL/GenBank/DDBJ whole genome shotgun (WGS) entry which is preliminary data.</text>
</comment>
<dbReference type="OrthoDB" id="1933717at2759"/>
<dbReference type="FunFam" id="3.40.50.720:FF:000047">
    <property type="entry name" value="NADP-dependent L-serine/L-allo-threonine dehydrogenase"/>
    <property type="match status" value="1"/>
</dbReference>
<evidence type="ECO:0000256" key="2">
    <source>
        <dbReference type="ARBA" id="ARBA00023002"/>
    </source>
</evidence>
<dbReference type="Proteomes" id="UP000494165">
    <property type="component" value="Unassembled WGS sequence"/>
</dbReference>
<sequence>MERWTGRVAVVTGASSGIGAATARALAENGLRVVGVARRVEIVQNLSEQLKRENCKGELFAIQGDVKEEEEVKKVIAWTREKLGGVDILINNAGLAPMVSLLEFDLVAAKKIFDTNVHGLCLFTREAVKDMRSRGVDDGHIVHISSIAGHYLAEFKGTGPYSGSKHSVRVLTEALRRELRDAKTKIRVSSISPGLVDTEIFKASGFPEDMVESIHQNPITLKSKDIADAVIYVVSAPAHVQIHDIIIRPTGEAF</sequence>
<evidence type="ECO:0000313" key="4">
    <source>
        <dbReference type="EMBL" id="CAB3365602.1"/>
    </source>
</evidence>
<keyword evidence="5" id="KW-1185">Reference proteome</keyword>
<dbReference type="GO" id="GO:0016616">
    <property type="term" value="F:oxidoreductase activity, acting on the CH-OH group of donors, NAD or NADP as acceptor"/>
    <property type="evidence" value="ECO:0007669"/>
    <property type="project" value="UniProtKB-ARBA"/>
</dbReference>
<organism evidence="4 5">
    <name type="scientific">Cloeon dipterum</name>
    <dbReference type="NCBI Taxonomy" id="197152"/>
    <lineage>
        <taxon>Eukaryota</taxon>
        <taxon>Metazoa</taxon>
        <taxon>Ecdysozoa</taxon>
        <taxon>Arthropoda</taxon>
        <taxon>Hexapoda</taxon>
        <taxon>Insecta</taxon>
        <taxon>Pterygota</taxon>
        <taxon>Palaeoptera</taxon>
        <taxon>Ephemeroptera</taxon>
        <taxon>Pisciforma</taxon>
        <taxon>Baetidae</taxon>
        <taxon>Cloeon</taxon>
    </lineage>
</organism>
<dbReference type="AlphaFoldDB" id="A0A8S1C9Y1"/>
<evidence type="ECO:0000313" key="5">
    <source>
        <dbReference type="Proteomes" id="UP000494165"/>
    </source>
</evidence>
<protein>
    <recommendedName>
        <fullName evidence="6">Dehydrogenase/reductase SDR family member 11</fullName>
    </recommendedName>
</protein>
<dbReference type="EMBL" id="CADEPI010000021">
    <property type="protein sequence ID" value="CAB3365602.1"/>
    <property type="molecule type" value="Genomic_DNA"/>
</dbReference>
<dbReference type="InterPro" id="IPR002347">
    <property type="entry name" value="SDR_fam"/>
</dbReference>
<accession>A0A8S1C9Y1</accession>
<dbReference type="PANTHER" id="PTHR43115:SF4">
    <property type="entry name" value="DEHYDROGENASE_REDUCTASE SDR FAMILY MEMBER 11"/>
    <property type="match status" value="1"/>
</dbReference>
<dbReference type="InterPro" id="IPR036291">
    <property type="entry name" value="NAD(P)-bd_dom_sf"/>
</dbReference>
<name>A0A8S1C9Y1_9INSE</name>
<dbReference type="InterPro" id="IPR020904">
    <property type="entry name" value="Sc_DH/Rdtase_CS"/>
</dbReference>
<dbReference type="PRINTS" id="PR00081">
    <property type="entry name" value="GDHRDH"/>
</dbReference>
<proteinExistence type="inferred from homology"/>
<dbReference type="Gene3D" id="3.40.50.720">
    <property type="entry name" value="NAD(P)-binding Rossmann-like Domain"/>
    <property type="match status" value="1"/>
</dbReference>
<dbReference type="PRINTS" id="PR00080">
    <property type="entry name" value="SDRFAMILY"/>
</dbReference>
<evidence type="ECO:0008006" key="6">
    <source>
        <dbReference type="Google" id="ProtNLM"/>
    </source>
</evidence>
<evidence type="ECO:0000256" key="3">
    <source>
        <dbReference type="RuleBase" id="RU000363"/>
    </source>
</evidence>
<keyword evidence="2" id="KW-0560">Oxidoreductase</keyword>
<evidence type="ECO:0000256" key="1">
    <source>
        <dbReference type="ARBA" id="ARBA00006484"/>
    </source>
</evidence>
<dbReference type="PROSITE" id="PS00061">
    <property type="entry name" value="ADH_SHORT"/>
    <property type="match status" value="1"/>
</dbReference>
<gene>
    <name evidence="4" type="ORF">CLODIP_2_CD05513</name>
</gene>
<dbReference type="SUPFAM" id="SSF51735">
    <property type="entry name" value="NAD(P)-binding Rossmann-fold domains"/>
    <property type="match status" value="1"/>
</dbReference>
<dbReference type="Pfam" id="PF00106">
    <property type="entry name" value="adh_short"/>
    <property type="match status" value="1"/>
</dbReference>
<dbReference type="PANTHER" id="PTHR43115">
    <property type="entry name" value="DEHYDROGENASE/REDUCTASE SDR FAMILY MEMBER 11"/>
    <property type="match status" value="1"/>
</dbReference>
<reference evidence="4 5" key="1">
    <citation type="submission" date="2020-04" db="EMBL/GenBank/DDBJ databases">
        <authorList>
            <person name="Alioto T."/>
            <person name="Alioto T."/>
            <person name="Gomez Garrido J."/>
        </authorList>
    </citation>
    <scope>NUCLEOTIDE SEQUENCE [LARGE SCALE GENOMIC DNA]</scope>
</reference>